<evidence type="ECO:0000313" key="2">
    <source>
        <dbReference type="EMBL" id="SVC10195.1"/>
    </source>
</evidence>
<protein>
    <recommendedName>
        <fullName evidence="3">PAS domain-containing sensor histidine kinase</fullName>
    </recommendedName>
</protein>
<keyword evidence="1" id="KW-1133">Transmembrane helix</keyword>
<feature type="non-terminal residue" evidence="2">
    <location>
        <position position="131"/>
    </location>
</feature>
<sequence length="131" mass="15217">MLSLLKRNYFIITIFIITLSLAFITFLTFIDKSFIDLSDNNLQNLLIFNLVLLIFFFILIFIDIKNSIKNNINVRGSVANRKYIISFGLFTFIPSLLIAIFSLFIFSFALEKYFDKKITSAVNNSYEIAKN</sequence>
<dbReference type="EMBL" id="UINC01073648">
    <property type="protein sequence ID" value="SVC10195.1"/>
    <property type="molecule type" value="Genomic_DNA"/>
</dbReference>
<keyword evidence="1" id="KW-0472">Membrane</keyword>
<gene>
    <name evidence="2" type="ORF">METZ01_LOCUS263049</name>
</gene>
<proteinExistence type="predicted"/>
<accession>A0A382JEZ9</accession>
<organism evidence="2">
    <name type="scientific">marine metagenome</name>
    <dbReference type="NCBI Taxonomy" id="408172"/>
    <lineage>
        <taxon>unclassified sequences</taxon>
        <taxon>metagenomes</taxon>
        <taxon>ecological metagenomes</taxon>
    </lineage>
</organism>
<name>A0A382JEZ9_9ZZZZ</name>
<evidence type="ECO:0008006" key="3">
    <source>
        <dbReference type="Google" id="ProtNLM"/>
    </source>
</evidence>
<feature type="transmembrane region" description="Helical" evidence="1">
    <location>
        <begin position="42"/>
        <end position="62"/>
    </location>
</feature>
<evidence type="ECO:0000256" key="1">
    <source>
        <dbReference type="SAM" id="Phobius"/>
    </source>
</evidence>
<feature type="transmembrane region" description="Helical" evidence="1">
    <location>
        <begin position="83"/>
        <end position="110"/>
    </location>
</feature>
<reference evidence="2" key="1">
    <citation type="submission" date="2018-05" db="EMBL/GenBank/DDBJ databases">
        <authorList>
            <person name="Lanie J.A."/>
            <person name="Ng W.-L."/>
            <person name="Kazmierczak K.M."/>
            <person name="Andrzejewski T.M."/>
            <person name="Davidsen T.M."/>
            <person name="Wayne K.J."/>
            <person name="Tettelin H."/>
            <person name="Glass J.I."/>
            <person name="Rusch D."/>
            <person name="Podicherti R."/>
            <person name="Tsui H.-C.T."/>
            <person name="Winkler M.E."/>
        </authorList>
    </citation>
    <scope>NUCLEOTIDE SEQUENCE</scope>
</reference>
<dbReference type="AlphaFoldDB" id="A0A382JEZ9"/>
<feature type="transmembrane region" description="Helical" evidence="1">
    <location>
        <begin position="9"/>
        <end position="30"/>
    </location>
</feature>
<keyword evidence="1" id="KW-0812">Transmembrane</keyword>